<dbReference type="GO" id="GO:0009535">
    <property type="term" value="C:chloroplast thylakoid membrane"/>
    <property type="evidence" value="ECO:0007669"/>
    <property type="project" value="UniProtKB-SubCell"/>
</dbReference>
<evidence type="ECO:0000256" key="8">
    <source>
        <dbReference type="ARBA" id="ARBA00022989"/>
    </source>
</evidence>
<evidence type="ECO:0000313" key="14">
    <source>
        <dbReference type="EMBL" id="KAK1392635.1"/>
    </source>
</evidence>
<keyword evidence="7" id="KW-0809">Transit peptide</keyword>
<comment type="function">
    <text evidence="12">Part of the twin-arginine translocation (Tat) system that transports large folded proteins containing a characteristic twin-arginine motif in their signal peptide across the thylakoid membrane. Involved in delta pH-dependent protein transport required for chloroplast development, especially thylakoid membrane formation. TATC and TATB mediate precursor recognition, whereas TATA facilitates translocation.</text>
</comment>
<dbReference type="Pfam" id="PF02416">
    <property type="entry name" value="TatA_B_E"/>
    <property type="match status" value="1"/>
</dbReference>
<evidence type="ECO:0000256" key="6">
    <source>
        <dbReference type="ARBA" id="ARBA00022927"/>
    </source>
</evidence>
<dbReference type="InterPro" id="IPR003369">
    <property type="entry name" value="TatA/B/E"/>
</dbReference>
<protein>
    <submittedName>
        <fullName evidence="14">Thylakoid assembly family protein</fullName>
    </submittedName>
</protein>
<reference evidence="14" key="1">
    <citation type="submission" date="2023-02" db="EMBL/GenBank/DDBJ databases">
        <title>Genome of toxic invasive species Heracleum sosnowskyi carries increased number of genes despite the absence of recent whole-genome duplications.</title>
        <authorList>
            <person name="Schelkunov M."/>
            <person name="Shtratnikova V."/>
            <person name="Makarenko M."/>
            <person name="Klepikova A."/>
            <person name="Omelchenko D."/>
            <person name="Novikova G."/>
            <person name="Obukhova E."/>
            <person name="Bogdanov V."/>
            <person name="Penin A."/>
            <person name="Logacheva M."/>
        </authorList>
    </citation>
    <scope>NUCLEOTIDE SEQUENCE</scope>
    <source>
        <strain evidence="14">Hsosn_3</strain>
        <tissue evidence="14">Leaf</tissue>
    </source>
</reference>
<reference evidence="14" key="2">
    <citation type="submission" date="2023-05" db="EMBL/GenBank/DDBJ databases">
        <authorList>
            <person name="Schelkunov M.I."/>
        </authorList>
    </citation>
    <scope>NUCLEOTIDE SEQUENCE</scope>
    <source>
        <strain evidence="14">Hsosn_3</strain>
        <tissue evidence="14">Leaf</tissue>
    </source>
</reference>
<evidence type="ECO:0000256" key="3">
    <source>
        <dbReference type="ARBA" id="ARBA00022528"/>
    </source>
</evidence>
<evidence type="ECO:0000313" key="15">
    <source>
        <dbReference type="Proteomes" id="UP001237642"/>
    </source>
</evidence>
<keyword evidence="2" id="KW-0813">Transport</keyword>
<evidence type="ECO:0000256" key="7">
    <source>
        <dbReference type="ARBA" id="ARBA00022946"/>
    </source>
</evidence>
<comment type="subcellular location">
    <subcellularLocation>
        <location evidence="1">Plastid</location>
        <location evidence="1">Chloroplast thylakoid membrane</location>
        <topology evidence="1">Single-pass membrane protein</topology>
    </subcellularLocation>
</comment>
<sequence>MEMTLSSAISSISRPPISQSLSISSKTSSFFRPTSFLTRQTKALVLGRPRRNPGLSCTCLFGLGVPELVVIAGVAALVFGPKKLPEVGKSIGKTVKSFQQAAKEFESELKKEPEVGAETPEAKVTEVSEEKKEDAEVSSTKER</sequence>
<name>A0AAD8IYT8_9APIA</name>
<keyword evidence="9" id="KW-0811">Translocation</keyword>
<evidence type="ECO:0000256" key="12">
    <source>
        <dbReference type="ARBA" id="ARBA00025340"/>
    </source>
</evidence>
<comment type="caution">
    <text evidence="14">The sequence shown here is derived from an EMBL/GenBank/DDBJ whole genome shotgun (WGS) entry which is preliminary data.</text>
</comment>
<dbReference type="HAMAP" id="MF_00236">
    <property type="entry name" value="TatA_E"/>
    <property type="match status" value="1"/>
</dbReference>
<keyword evidence="5" id="KW-0812">Transmembrane</keyword>
<keyword evidence="11" id="KW-0472">Membrane</keyword>
<dbReference type="PRINTS" id="PR01506">
    <property type="entry name" value="TATBPROTEIN"/>
</dbReference>
<dbReference type="FunFam" id="1.20.5.3310:FF:000003">
    <property type="entry name" value="Sec-independent protein translocase protein TATB, chloroplastic"/>
    <property type="match status" value="1"/>
</dbReference>
<evidence type="ECO:0000256" key="11">
    <source>
        <dbReference type="ARBA" id="ARBA00023136"/>
    </source>
</evidence>
<dbReference type="PANTHER" id="PTHR33162:SF1">
    <property type="entry name" value="SEC-INDEPENDENT PROTEIN TRANSLOCASE PROTEIN TATA, CHLOROPLASTIC"/>
    <property type="match status" value="1"/>
</dbReference>
<evidence type="ECO:0000256" key="4">
    <source>
        <dbReference type="ARBA" id="ARBA00022640"/>
    </source>
</evidence>
<dbReference type="NCBIfam" id="NF011429">
    <property type="entry name" value="PRK14857.1"/>
    <property type="match status" value="1"/>
</dbReference>
<evidence type="ECO:0000256" key="13">
    <source>
        <dbReference type="SAM" id="MobiDB-lite"/>
    </source>
</evidence>
<dbReference type="NCBIfam" id="NF011430">
    <property type="entry name" value="PRK14861.1"/>
    <property type="match status" value="1"/>
</dbReference>
<keyword evidence="6" id="KW-0653">Protein transport</keyword>
<keyword evidence="15" id="KW-1185">Reference proteome</keyword>
<evidence type="ECO:0000256" key="5">
    <source>
        <dbReference type="ARBA" id="ARBA00022692"/>
    </source>
</evidence>
<proteinExistence type="inferred from homology"/>
<evidence type="ECO:0000256" key="10">
    <source>
        <dbReference type="ARBA" id="ARBA00023078"/>
    </source>
</evidence>
<dbReference type="InterPro" id="IPR006312">
    <property type="entry name" value="TatA/E"/>
</dbReference>
<evidence type="ECO:0000256" key="1">
    <source>
        <dbReference type="ARBA" id="ARBA00004581"/>
    </source>
</evidence>
<keyword evidence="10" id="KW-0793">Thylakoid</keyword>
<dbReference type="GO" id="GO:0033281">
    <property type="term" value="C:TAT protein transport complex"/>
    <property type="evidence" value="ECO:0007669"/>
    <property type="project" value="UniProtKB-ARBA"/>
</dbReference>
<dbReference type="GO" id="GO:0006886">
    <property type="term" value="P:intracellular protein transport"/>
    <property type="evidence" value="ECO:0007669"/>
    <property type="project" value="UniProtKB-ARBA"/>
</dbReference>
<dbReference type="Proteomes" id="UP001237642">
    <property type="component" value="Unassembled WGS sequence"/>
</dbReference>
<dbReference type="GO" id="GO:0043953">
    <property type="term" value="P:protein transport by the Tat complex"/>
    <property type="evidence" value="ECO:0007669"/>
    <property type="project" value="InterPro"/>
</dbReference>
<evidence type="ECO:0000256" key="9">
    <source>
        <dbReference type="ARBA" id="ARBA00023010"/>
    </source>
</evidence>
<organism evidence="14 15">
    <name type="scientific">Heracleum sosnowskyi</name>
    <dbReference type="NCBI Taxonomy" id="360622"/>
    <lineage>
        <taxon>Eukaryota</taxon>
        <taxon>Viridiplantae</taxon>
        <taxon>Streptophyta</taxon>
        <taxon>Embryophyta</taxon>
        <taxon>Tracheophyta</taxon>
        <taxon>Spermatophyta</taxon>
        <taxon>Magnoliopsida</taxon>
        <taxon>eudicotyledons</taxon>
        <taxon>Gunneridae</taxon>
        <taxon>Pentapetalae</taxon>
        <taxon>asterids</taxon>
        <taxon>campanulids</taxon>
        <taxon>Apiales</taxon>
        <taxon>Apiaceae</taxon>
        <taxon>Apioideae</taxon>
        <taxon>apioid superclade</taxon>
        <taxon>Tordylieae</taxon>
        <taxon>Tordyliinae</taxon>
        <taxon>Heracleum</taxon>
    </lineage>
</organism>
<gene>
    <name evidence="14" type="ORF">POM88_011691</name>
</gene>
<dbReference type="EMBL" id="JAUIZM010000003">
    <property type="protein sequence ID" value="KAK1392635.1"/>
    <property type="molecule type" value="Genomic_DNA"/>
</dbReference>
<keyword evidence="3" id="KW-0150">Chloroplast</keyword>
<keyword evidence="4" id="KW-0934">Plastid</keyword>
<accession>A0AAD8IYT8</accession>
<dbReference type="NCBIfam" id="TIGR01411">
    <property type="entry name" value="tatAE"/>
    <property type="match status" value="1"/>
</dbReference>
<keyword evidence="8" id="KW-1133">Transmembrane helix</keyword>
<evidence type="ECO:0000256" key="2">
    <source>
        <dbReference type="ARBA" id="ARBA00022448"/>
    </source>
</evidence>
<dbReference type="Gene3D" id="1.20.5.3310">
    <property type="match status" value="1"/>
</dbReference>
<dbReference type="PANTHER" id="PTHR33162">
    <property type="entry name" value="SEC-INDEPENDENT PROTEIN TRANSLOCASE PROTEIN TATA, CHLOROPLASTIC"/>
    <property type="match status" value="1"/>
</dbReference>
<dbReference type="AlphaFoldDB" id="A0AAD8IYT8"/>
<feature type="region of interest" description="Disordered" evidence="13">
    <location>
        <begin position="107"/>
        <end position="143"/>
    </location>
</feature>